<accession>A0A1J5TCU9</accession>
<dbReference type="InterPro" id="IPR011006">
    <property type="entry name" value="CheY-like_superfamily"/>
</dbReference>
<comment type="caution">
    <text evidence="7">The sequence shown here is derived from an EMBL/GenBank/DDBJ whole genome shotgun (WGS) entry which is preliminary data.</text>
</comment>
<dbReference type="PANTHER" id="PTHR48111:SF76">
    <property type="entry name" value="TWO-COMPONENT RESPONSE REGULATOR"/>
    <property type="match status" value="1"/>
</dbReference>
<evidence type="ECO:0000256" key="2">
    <source>
        <dbReference type="ARBA" id="ARBA00023015"/>
    </source>
</evidence>
<name>A0A1J5TCU9_9ZZZZ</name>
<dbReference type="SMART" id="SM00448">
    <property type="entry name" value="REC"/>
    <property type="match status" value="1"/>
</dbReference>
<dbReference type="GO" id="GO:0032993">
    <property type="term" value="C:protein-DNA complex"/>
    <property type="evidence" value="ECO:0007669"/>
    <property type="project" value="TreeGrafter"/>
</dbReference>
<dbReference type="GO" id="GO:0005829">
    <property type="term" value="C:cytosol"/>
    <property type="evidence" value="ECO:0007669"/>
    <property type="project" value="TreeGrafter"/>
</dbReference>
<reference evidence="7" key="1">
    <citation type="submission" date="2016-10" db="EMBL/GenBank/DDBJ databases">
        <title>Sequence of Gallionella enrichment culture.</title>
        <authorList>
            <person name="Poehlein A."/>
            <person name="Muehling M."/>
            <person name="Daniel R."/>
        </authorList>
    </citation>
    <scope>NUCLEOTIDE SEQUENCE</scope>
</reference>
<dbReference type="Pfam" id="PF00072">
    <property type="entry name" value="Response_reg"/>
    <property type="match status" value="1"/>
</dbReference>
<dbReference type="SUPFAM" id="SSF52172">
    <property type="entry name" value="CheY-like"/>
    <property type="match status" value="1"/>
</dbReference>
<sequence>MASMQDMARTAWRRDSGGTASAELLPVLLIDDDIDLALTLKDGLADQGLELIHVENAEDGLHQAHSGQYRLIILERRLGGGDGIDLVKTLRADHVEVPILFLSGLGSVEDRVKGLLAGADDYLPKPFAFVELAARLHVLLRRPLLARETVLRVGDLEMDLIERTVRRDGRPISLLPREIKLLDYLMRHPGRVLSRTELLENVWNYRTEAESNLVDVHVGKLRRKIDLPNLPPLLHTVRGSGFMLKATGH</sequence>
<gene>
    <name evidence="7" type="primary">cusR_4</name>
    <name evidence="7" type="ORF">GALL_78550</name>
</gene>
<protein>
    <submittedName>
        <fullName evidence="7">Transcriptional regulatory protein CusR</fullName>
    </submittedName>
</protein>
<evidence type="ECO:0000256" key="1">
    <source>
        <dbReference type="ARBA" id="ARBA00022553"/>
    </source>
</evidence>
<keyword evidence="3" id="KW-0238">DNA-binding</keyword>
<dbReference type="InterPro" id="IPR039420">
    <property type="entry name" value="WalR-like"/>
</dbReference>
<dbReference type="Gene3D" id="1.10.10.10">
    <property type="entry name" value="Winged helix-like DNA-binding domain superfamily/Winged helix DNA-binding domain"/>
    <property type="match status" value="1"/>
</dbReference>
<evidence type="ECO:0000256" key="3">
    <source>
        <dbReference type="ARBA" id="ARBA00023125"/>
    </source>
</evidence>
<keyword evidence="1" id="KW-0597">Phosphoprotein</keyword>
<dbReference type="FunFam" id="1.10.10.10:FF:000005">
    <property type="entry name" value="Two-component system response regulator"/>
    <property type="match status" value="1"/>
</dbReference>
<dbReference type="PROSITE" id="PS50110">
    <property type="entry name" value="RESPONSE_REGULATORY"/>
    <property type="match status" value="1"/>
</dbReference>
<evidence type="ECO:0000313" key="7">
    <source>
        <dbReference type="EMBL" id="OIR09934.1"/>
    </source>
</evidence>
<evidence type="ECO:0000259" key="6">
    <source>
        <dbReference type="PROSITE" id="PS51755"/>
    </source>
</evidence>
<evidence type="ECO:0000256" key="4">
    <source>
        <dbReference type="ARBA" id="ARBA00023163"/>
    </source>
</evidence>
<dbReference type="Pfam" id="PF00486">
    <property type="entry name" value="Trans_reg_C"/>
    <property type="match status" value="1"/>
</dbReference>
<dbReference type="CDD" id="cd00383">
    <property type="entry name" value="trans_reg_C"/>
    <property type="match status" value="1"/>
</dbReference>
<dbReference type="InterPro" id="IPR001789">
    <property type="entry name" value="Sig_transdc_resp-reg_receiver"/>
</dbReference>
<dbReference type="PANTHER" id="PTHR48111">
    <property type="entry name" value="REGULATOR OF RPOS"/>
    <property type="match status" value="1"/>
</dbReference>
<dbReference type="GO" id="GO:0000976">
    <property type="term" value="F:transcription cis-regulatory region binding"/>
    <property type="evidence" value="ECO:0007669"/>
    <property type="project" value="TreeGrafter"/>
</dbReference>
<dbReference type="GO" id="GO:0000156">
    <property type="term" value="F:phosphorelay response regulator activity"/>
    <property type="evidence" value="ECO:0007669"/>
    <property type="project" value="TreeGrafter"/>
</dbReference>
<evidence type="ECO:0000259" key="5">
    <source>
        <dbReference type="PROSITE" id="PS50110"/>
    </source>
</evidence>
<feature type="domain" description="Response regulatory" evidence="5">
    <location>
        <begin position="26"/>
        <end position="140"/>
    </location>
</feature>
<keyword evidence="4" id="KW-0804">Transcription</keyword>
<dbReference type="GO" id="GO:0006355">
    <property type="term" value="P:regulation of DNA-templated transcription"/>
    <property type="evidence" value="ECO:0007669"/>
    <property type="project" value="InterPro"/>
</dbReference>
<proteinExistence type="predicted"/>
<dbReference type="InterPro" id="IPR001867">
    <property type="entry name" value="OmpR/PhoB-type_DNA-bd"/>
</dbReference>
<organism evidence="7">
    <name type="scientific">mine drainage metagenome</name>
    <dbReference type="NCBI Taxonomy" id="410659"/>
    <lineage>
        <taxon>unclassified sequences</taxon>
        <taxon>metagenomes</taxon>
        <taxon>ecological metagenomes</taxon>
    </lineage>
</organism>
<dbReference type="SMART" id="SM00862">
    <property type="entry name" value="Trans_reg_C"/>
    <property type="match status" value="1"/>
</dbReference>
<dbReference type="AlphaFoldDB" id="A0A1J5TCU9"/>
<dbReference type="Gene3D" id="6.10.250.690">
    <property type="match status" value="1"/>
</dbReference>
<dbReference type="InterPro" id="IPR036388">
    <property type="entry name" value="WH-like_DNA-bd_sf"/>
</dbReference>
<keyword evidence="2" id="KW-0805">Transcription regulation</keyword>
<dbReference type="EMBL" id="MLJW01000024">
    <property type="protein sequence ID" value="OIR09934.1"/>
    <property type="molecule type" value="Genomic_DNA"/>
</dbReference>
<dbReference type="PROSITE" id="PS51755">
    <property type="entry name" value="OMPR_PHOB"/>
    <property type="match status" value="1"/>
</dbReference>
<feature type="domain" description="OmpR/PhoB-type" evidence="6">
    <location>
        <begin position="148"/>
        <end position="246"/>
    </location>
</feature>
<dbReference type="Gene3D" id="3.40.50.2300">
    <property type="match status" value="1"/>
</dbReference>